<dbReference type="EMBL" id="QMDV01000002">
    <property type="protein sequence ID" value="RAU82831.1"/>
    <property type="molecule type" value="Genomic_DNA"/>
</dbReference>
<dbReference type="AlphaFoldDB" id="A0A364REU7"/>
<keyword evidence="1" id="KW-0812">Transmembrane</keyword>
<dbReference type="OrthoDB" id="853565at2"/>
<comment type="caution">
    <text evidence="3">The sequence shown here is derived from an EMBL/GenBank/DDBJ whole genome shotgun (WGS) entry which is preliminary data.</text>
</comment>
<evidence type="ECO:0000259" key="2">
    <source>
        <dbReference type="Pfam" id="PF26604"/>
    </source>
</evidence>
<feature type="domain" description="CBU-0592-like" evidence="2">
    <location>
        <begin position="11"/>
        <end position="80"/>
    </location>
</feature>
<evidence type="ECO:0000313" key="4">
    <source>
        <dbReference type="Proteomes" id="UP000251692"/>
    </source>
</evidence>
<name>A0A364REU7_9BACT</name>
<gene>
    <name evidence="3" type="ORF">DP923_06150</name>
</gene>
<dbReference type="Pfam" id="PF26604">
    <property type="entry name" value="CBU_0592"/>
    <property type="match status" value="1"/>
</dbReference>
<keyword evidence="1" id="KW-1133">Transmembrane helix</keyword>
<keyword evidence="4" id="KW-1185">Reference proteome</keyword>
<feature type="transmembrane region" description="Helical" evidence="1">
    <location>
        <begin position="39"/>
        <end position="56"/>
    </location>
</feature>
<feature type="transmembrane region" description="Helical" evidence="1">
    <location>
        <begin position="63"/>
        <end position="82"/>
    </location>
</feature>
<feature type="transmembrane region" description="Helical" evidence="1">
    <location>
        <begin position="7"/>
        <end position="27"/>
    </location>
</feature>
<evidence type="ECO:0000256" key="1">
    <source>
        <dbReference type="SAM" id="Phobius"/>
    </source>
</evidence>
<sequence>MVFLRKYILEGIGWVGALFSLLAFGLNSLNVISSQSVEYLGANIIGCFCLILYAVSKKAYASWVLNSIFLLIAVFALVKANLL</sequence>
<accession>A0A364REU7</accession>
<dbReference type="RefSeq" id="WP_112304980.1">
    <property type="nucleotide sequence ID" value="NZ_QMDV01000002.1"/>
</dbReference>
<dbReference type="NCBIfam" id="NF047864">
    <property type="entry name" value="CBU_0592_membra"/>
    <property type="match status" value="1"/>
</dbReference>
<dbReference type="InterPro" id="IPR058058">
    <property type="entry name" value="CBU_0592-like"/>
</dbReference>
<dbReference type="Proteomes" id="UP000251692">
    <property type="component" value="Unassembled WGS sequence"/>
</dbReference>
<proteinExistence type="predicted"/>
<keyword evidence="1" id="KW-0472">Membrane</keyword>
<reference evidence="3 4" key="1">
    <citation type="submission" date="2018-06" db="EMBL/GenBank/DDBJ databases">
        <authorList>
            <person name="Liu Z.-W."/>
        </authorList>
    </citation>
    <scope>NUCLEOTIDE SEQUENCE [LARGE SCALE GENOMIC DNA]</scope>
    <source>
        <strain evidence="3 4">2b14</strain>
    </source>
</reference>
<evidence type="ECO:0000313" key="3">
    <source>
        <dbReference type="EMBL" id="RAU82831.1"/>
    </source>
</evidence>
<reference evidence="3 4" key="2">
    <citation type="submission" date="2018-07" db="EMBL/GenBank/DDBJ databases">
        <title>Pontibacter sp. 2b14 genomic sequence and assembly.</title>
        <authorList>
            <person name="Du Z.-J."/>
        </authorList>
    </citation>
    <scope>NUCLEOTIDE SEQUENCE [LARGE SCALE GENOMIC DNA]</scope>
    <source>
        <strain evidence="3 4">2b14</strain>
    </source>
</reference>
<organism evidence="3 4">
    <name type="scientific">Pontibacter arcticus</name>
    <dbReference type="NCBI Taxonomy" id="2080288"/>
    <lineage>
        <taxon>Bacteria</taxon>
        <taxon>Pseudomonadati</taxon>
        <taxon>Bacteroidota</taxon>
        <taxon>Cytophagia</taxon>
        <taxon>Cytophagales</taxon>
        <taxon>Hymenobacteraceae</taxon>
        <taxon>Pontibacter</taxon>
    </lineage>
</organism>
<protein>
    <recommendedName>
        <fullName evidence="2">CBU-0592-like domain-containing protein</fullName>
    </recommendedName>
</protein>